<dbReference type="InterPro" id="IPR011041">
    <property type="entry name" value="Quinoprot_gluc/sorb_DH_b-prop"/>
</dbReference>
<protein>
    <submittedName>
        <fullName evidence="3">PQQ-dependent sugar dehydrogenase</fullName>
    </submittedName>
</protein>
<feature type="signal peptide" evidence="1">
    <location>
        <begin position="1"/>
        <end position="20"/>
    </location>
</feature>
<dbReference type="PANTHER" id="PTHR19328">
    <property type="entry name" value="HEDGEHOG-INTERACTING PROTEIN"/>
    <property type="match status" value="1"/>
</dbReference>
<keyword evidence="4" id="KW-1185">Reference proteome</keyword>
<dbReference type="PANTHER" id="PTHR19328:SF75">
    <property type="entry name" value="ALDOSE SUGAR DEHYDROGENASE YLII"/>
    <property type="match status" value="1"/>
</dbReference>
<proteinExistence type="predicted"/>
<dbReference type="Gene3D" id="2.120.10.30">
    <property type="entry name" value="TolB, C-terminal domain"/>
    <property type="match status" value="1"/>
</dbReference>
<evidence type="ECO:0000313" key="4">
    <source>
        <dbReference type="Proteomes" id="UP000663992"/>
    </source>
</evidence>
<dbReference type="Pfam" id="PF07995">
    <property type="entry name" value="GSDH"/>
    <property type="match status" value="1"/>
</dbReference>
<feature type="domain" description="Glucose/Sorbosone dehydrogenase" evidence="2">
    <location>
        <begin position="40"/>
        <end position="366"/>
    </location>
</feature>
<reference evidence="3 4" key="1">
    <citation type="submission" date="2021-03" db="EMBL/GenBank/DDBJ databases">
        <title>novel species isolated from a fishpond in China.</title>
        <authorList>
            <person name="Lu H."/>
            <person name="Cai Z."/>
        </authorList>
    </citation>
    <scope>NUCLEOTIDE SEQUENCE [LARGE SCALE GENOMIC DNA]</scope>
    <source>
        <strain evidence="3 4">Y57</strain>
    </source>
</reference>
<comment type="caution">
    <text evidence="3">The sequence shown here is derived from an EMBL/GenBank/DDBJ whole genome shotgun (WGS) entry which is preliminary data.</text>
</comment>
<sequence length="372" mass="40948">MKLVTSLLLTALSLGNSALAATTLTSEKAIISIEKVADGLSHPWGMSVMPDGNLLVTERSGNLRIISPAGQISEPIKGLPDIRVYGQGGLLDVQLDPDFASNQWIYFSFSEPLNNGKESSTAVARAKLNGDSLSDLEVIFRANPKIESPYHFGSRLVFDRQGNLFITLGDRGSRRQDAQTLDTHHGKVVRIRKDGEIPKDNPYINQEGALNEIWSLGHRNMQGAALNPQTGELWTHEHGPQGGDEINIARATKNYGWPLITYGEEYGGGKIGTTSQDGLEQPLYHWVPSIAPSGMLFYTGKQFDAWQGDLFVGSLKFSQLVRLELDGDKVTHEERMDIGQRVRDVEQGQDGVLYLLTDQPNGELLKLTPARK</sequence>
<dbReference type="Proteomes" id="UP000663992">
    <property type="component" value="Unassembled WGS sequence"/>
</dbReference>
<dbReference type="InterPro" id="IPR011042">
    <property type="entry name" value="6-blade_b-propeller_TolB-like"/>
</dbReference>
<dbReference type="RefSeq" id="WP_206593872.1">
    <property type="nucleotide sequence ID" value="NZ_JAFKCS010000007.1"/>
</dbReference>
<feature type="chain" id="PRO_5046070990" evidence="1">
    <location>
        <begin position="21"/>
        <end position="372"/>
    </location>
</feature>
<evidence type="ECO:0000313" key="3">
    <source>
        <dbReference type="EMBL" id="MBN7820033.1"/>
    </source>
</evidence>
<name>A0ABS3CSC9_9ALTE</name>
<dbReference type="SUPFAM" id="SSF50952">
    <property type="entry name" value="Soluble quinoprotein glucose dehydrogenase"/>
    <property type="match status" value="1"/>
</dbReference>
<organism evidence="3 4">
    <name type="scientific">Bowmanella yangjiangensis</name>
    <dbReference type="NCBI Taxonomy" id="2811230"/>
    <lineage>
        <taxon>Bacteria</taxon>
        <taxon>Pseudomonadati</taxon>
        <taxon>Pseudomonadota</taxon>
        <taxon>Gammaproteobacteria</taxon>
        <taxon>Alteromonadales</taxon>
        <taxon>Alteromonadaceae</taxon>
        <taxon>Bowmanella</taxon>
    </lineage>
</organism>
<evidence type="ECO:0000259" key="2">
    <source>
        <dbReference type="Pfam" id="PF07995"/>
    </source>
</evidence>
<gene>
    <name evidence="3" type="ORF">J0A65_09160</name>
</gene>
<dbReference type="EMBL" id="JAFKCS010000007">
    <property type="protein sequence ID" value="MBN7820033.1"/>
    <property type="molecule type" value="Genomic_DNA"/>
</dbReference>
<dbReference type="InterPro" id="IPR012938">
    <property type="entry name" value="Glc/Sorbosone_DH"/>
</dbReference>
<evidence type="ECO:0000256" key="1">
    <source>
        <dbReference type="SAM" id="SignalP"/>
    </source>
</evidence>
<keyword evidence="1" id="KW-0732">Signal</keyword>
<accession>A0ABS3CSC9</accession>